<keyword evidence="9 11" id="KW-0326">Glycosidase</keyword>
<comment type="similarity">
    <text evidence="3 11 12">Belongs to the glycosyl hydrolase 11 (cellulase G) family.</text>
</comment>
<feature type="chain" id="PRO_5042947091" description="Endo-1,4-beta-xylanase" evidence="13">
    <location>
        <begin position="20"/>
        <end position="216"/>
    </location>
</feature>
<evidence type="ECO:0000256" key="3">
    <source>
        <dbReference type="ARBA" id="ARBA00007792"/>
    </source>
</evidence>
<evidence type="ECO:0000256" key="10">
    <source>
        <dbReference type="ARBA" id="ARBA00023326"/>
    </source>
</evidence>
<evidence type="ECO:0000256" key="4">
    <source>
        <dbReference type="ARBA" id="ARBA00012590"/>
    </source>
</evidence>
<feature type="domain" description="GH11" evidence="14">
    <location>
        <begin position="22"/>
        <end position="210"/>
    </location>
</feature>
<dbReference type="InterPro" id="IPR013320">
    <property type="entry name" value="ConA-like_dom_sf"/>
</dbReference>
<feature type="active site" description="Proton donor" evidence="11">
    <location>
        <position position="197"/>
    </location>
</feature>
<protein>
    <recommendedName>
        <fullName evidence="4 11">Endo-1,4-beta-xylanase</fullName>
        <ecNumber evidence="4 11">3.2.1.8</ecNumber>
    </recommendedName>
</protein>
<dbReference type="EMBL" id="MU857690">
    <property type="protein sequence ID" value="KAK4245810.1"/>
    <property type="molecule type" value="Genomic_DNA"/>
</dbReference>
<dbReference type="AlphaFoldDB" id="A0AAN7HLG3"/>
<name>A0AAN7HLG3_9PEZI</name>
<evidence type="ECO:0000256" key="12">
    <source>
        <dbReference type="RuleBase" id="RU362015"/>
    </source>
</evidence>
<comment type="caution">
    <text evidence="15">The sequence shown here is derived from an EMBL/GenBank/DDBJ whole genome shotgun (WGS) entry which is preliminary data.</text>
</comment>
<dbReference type="Pfam" id="PF00457">
    <property type="entry name" value="Glyco_hydro_11"/>
    <property type="match status" value="1"/>
</dbReference>
<organism evidence="15 16">
    <name type="scientific">Corynascus novoguineensis</name>
    <dbReference type="NCBI Taxonomy" id="1126955"/>
    <lineage>
        <taxon>Eukaryota</taxon>
        <taxon>Fungi</taxon>
        <taxon>Dikarya</taxon>
        <taxon>Ascomycota</taxon>
        <taxon>Pezizomycotina</taxon>
        <taxon>Sordariomycetes</taxon>
        <taxon>Sordariomycetidae</taxon>
        <taxon>Sordariales</taxon>
        <taxon>Chaetomiaceae</taxon>
        <taxon>Corynascus</taxon>
    </lineage>
</organism>
<dbReference type="PRINTS" id="PR00911">
    <property type="entry name" value="GLHYDRLASE11"/>
</dbReference>
<sequence length="216" mass="23186">MVQLSRLAASLLVPAGVLAAPAAESKLQRRFDGNGFNNWSEGGSNIKCVNGPGGSFTADWNSQGGFVCGKGWNGQGDRTITYSGTYNATGPGYLAIYGWTRNPLIEYYIVESHADLAPNEPWTSKGTFTIDEGTYEVFTATRVEKPSIEGTRTFEQYWSVRQEKRVGGTVTTGKHFQQWAQLGMNLGTYDSVIVAVEGYTAQGGSGSAGSAAIEIE</sequence>
<evidence type="ECO:0000256" key="8">
    <source>
        <dbReference type="ARBA" id="ARBA00023277"/>
    </source>
</evidence>
<evidence type="ECO:0000256" key="9">
    <source>
        <dbReference type="ARBA" id="ARBA00023295"/>
    </source>
</evidence>
<evidence type="ECO:0000256" key="2">
    <source>
        <dbReference type="ARBA" id="ARBA00004851"/>
    </source>
</evidence>
<evidence type="ECO:0000256" key="1">
    <source>
        <dbReference type="ARBA" id="ARBA00000681"/>
    </source>
</evidence>
<evidence type="ECO:0000313" key="16">
    <source>
        <dbReference type="Proteomes" id="UP001303647"/>
    </source>
</evidence>
<keyword evidence="7 11" id="KW-0378">Hydrolase</keyword>
<comment type="pathway">
    <text evidence="2 11 12">Glycan degradation; xylan degradation.</text>
</comment>
<keyword evidence="8 11" id="KW-0119">Carbohydrate metabolism</keyword>
<dbReference type="InterPro" id="IPR033123">
    <property type="entry name" value="GH11_dom"/>
</dbReference>
<evidence type="ECO:0000259" key="14">
    <source>
        <dbReference type="PROSITE" id="PS51761"/>
    </source>
</evidence>
<accession>A0AAN7HLG3</accession>
<keyword evidence="16" id="KW-1185">Reference proteome</keyword>
<proteinExistence type="inferred from homology"/>
<reference evidence="15" key="1">
    <citation type="journal article" date="2023" name="Mol. Phylogenet. Evol.">
        <title>Genome-scale phylogeny and comparative genomics of the fungal order Sordariales.</title>
        <authorList>
            <person name="Hensen N."/>
            <person name="Bonometti L."/>
            <person name="Westerberg I."/>
            <person name="Brannstrom I.O."/>
            <person name="Guillou S."/>
            <person name="Cros-Aarteil S."/>
            <person name="Calhoun S."/>
            <person name="Haridas S."/>
            <person name="Kuo A."/>
            <person name="Mondo S."/>
            <person name="Pangilinan J."/>
            <person name="Riley R."/>
            <person name="LaButti K."/>
            <person name="Andreopoulos B."/>
            <person name="Lipzen A."/>
            <person name="Chen C."/>
            <person name="Yan M."/>
            <person name="Daum C."/>
            <person name="Ng V."/>
            <person name="Clum A."/>
            <person name="Steindorff A."/>
            <person name="Ohm R.A."/>
            <person name="Martin F."/>
            <person name="Silar P."/>
            <person name="Natvig D.O."/>
            <person name="Lalanne C."/>
            <person name="Gautier V."/>
            <person name="Ament-Velasquez S.L."/>
            <person name="Kruys A."/>
            <person name="Hutchinson M.I."/>
            <person name="Powell A.J."/>
            <person name="Barry K."/>
            <person name="Miller A.N."/>
            <person name="Grigoriev I.V."/>
            <person name="Debuchy R."/>
            <person name="Gladieux P."/>
            <person name="Hiltunen Thoren M."/>
            <person name="Johannesson H."/>
        </authorList>
    </citation>
    <scope>NUCLEOTIDE SEQUENCE</scope>
    <source>
        <strain evidence="15">CBS 359.72</strain>
    </source>
</reference>
<evidence type="ECO:0000256" key="6">
    <source>
        <dbReference type="ARBA" id="ARBA00022729"/>
    </source>
</evidence>
<evidence type="ECO:0000256" key="7">
    <source>
        <dbReference type="ARBA" id="ARBA00022801"/>
    </source>
</evidence>
<dbReference type="InterPro" id="IPR018208">
    <property type="entry name" value="GH11_AS_1"/>
</dbReference>
<dbReference type="InterPro" id="IPR001137">
    <property type="entry name" value="Glyco_hydro_11"/>
</dbReference>
<dbReference type="SUPFAM" id="SSF49899">
    <property type="entry name" value="Concanavalin A-like lectins/glucanases"/>
    <property type="match status" value="1"/>
</dbReference>
<dbReference type="PANTHER" id="PTHR46828:SF2">
    <property type="entry name" value="ENDO-1,4-BETA-XYLANASE A-RELATED"/>
    <property type="match status" value="1"/>
</dbReference>
<dbReference type="EC" id="3.2.1.8" evidence="4 11"/>
<keyword evidence="6 13" id="KW-0732">Signal</keyword>
<reference evidence="15" key="2">
    <citation type="submission" date="2023-05" db="EMBL/GenBank/DDBJ databases">
        <authorList>
            <consortium name="Lawrence Berkeley National Laboratory"/>
            <person name="Steindorff A."/>
            <person name="Hensen N."/>
            <person name="Bonometti L."/>
            <person name="Westerberg I."/>
            <person name="Brannstrom I.O."/>
            <person name="Guillou S."/>
            <person name="Cros-Aarteil S."/>
            <person name="Calhoun S."/>
            <person name="Haridas S."/>
            <person name="Kuo A."/>
            <person name="Mondo S."/>
            <person name="Pangilinan J."/>
            <person name="Riley R."/>
            <person name="Labutti K."/>
            <person name="Andreopoulos B."/>
            <person name="Lipzen A."/>
            <person name="Chen C."/>
            <person name="Yanf M."/>
            <person name="Daum C."/>
            <person name="Ng V."/>
            <person name="Clum A."/>
            <person name="Ohm R."/>
            <person name="Martin F."/>
            <person name="Silar P."/>
            <person name="Natvig D."/>
            <person name="Lalanne C."/>
            <person name="Gautier V."/>
            <person name="Ament-Velasquez S.L."/>
            <person name="Kruys A."/>
            <person name="Hutchinson M.I."/>
            <person name="Powell A.J."/>
            <person name="Barry K."/>
            <person name="Miller A.N."/>
            <person name="Grigoriev I.V."/>
            <person name="Debuchy R."/>
            <person name="Gladieux P."/>
            <person name="Thoren M.H."/>
            <person name="Johannesson H."/>
        </authorList>
    </citation>
    <scope>NUCLEOTIDE SEQUENCE</scope>
    <source>
        <strain evidence="15">CBS 359.72</strain>
    </source>
</reference>
<dbReference type="Gene3D" id="2.60.120.180">
    <property type="match status" value="1"/>
</dbReference>
<evidence type="ECO:0000256" key="11">
    <source>
        <dbReference type="PROSITE-ProRule" id="PRU01097"/>
    </source>
</evidence>
<dbReference type="GO" id="GO:0031176">
    <property type="term" value="F:endo-1,4-beta-xylanase activity"/>
    <property type="evidence" value="ECO:0007669"/>
    <property type="project" value="UniProtKB-UniRule"/>
</dbReference>
<dbReference type="GO" id="GO:0045493">
    <property type="term" value="P:xylan catabolic process"/>
    <property type="evidence" value="ECO:0007669"/>
    <property type="project" value="UniProtKB-UniRule"/>
</dbReference>
<feature type="active site" description="Nucleophile" evidence="11">
    <location>
        <position position="106"/>
    </location>
</feature>
<evidence type="ECO:0000256" key="5">
    <source>
        <dbReference type="ARBA" id="ARBA00022651"/>
    </source>
</evidence>
<dbReference type="PROSITE" id="PS00776">
    <property type="entry name" value="GH11_1"/>
    <property type="match status" value="1"/>
</dbReference>
<comment type="catalytic activity">
    <reaction evidence="1 11 12">
        <text>Endohydrolysis of (1-&gt;4)-beta-D-xylosidic linkages in xylans.</text>
        <dbReference type="EC" id="3.2.1.8"/>
    </reaction>
</comment>
<dbReference type="InterPro" id="IPR013319">
    <property type="entry name" value="GH11/12"/>
</dbReference>
<evidence type="ECO:0000313" key="15">
    <source>
        <dbReference type="EMBL" id="KAK4245810.1"/>
    </source>
</evidence>
<dbReference type="PROSITE" id="PS51761">
    <property type="entry name" value="GH11_3"/>
    <property type="match status" value="1"/>
</dbReference>
<feature type="signal peptide" evidence="13">
    <location>
        <begin position="1"/>
        <end position="19"/>
    </location>
</feature>
<gene>
    <name evidence="15" type="ORF">C7999DRAFT_33810</name>
</gene>
<evidence type="ECO:0000256" key="13">
    <source>
        <dbReference type="SAM" id="SignalP"/>
    </source>
</evidence>
<dbReference type="PANTHER" id="PTHR46828">
    <property type="entry name" value="ENDO-1,4-BETA-XYLANASE A-RELATED"/>
    <property type="match status" value="1"/>
</dbReference>
<keyword evidence="5 11" id="KW-0858">Xylan degradation</keyword>
<dbReference type="Proteomes" id="UP001303647">
    <property type="component" value="Unassembled WGS sequence"/>
</dbReference>
<keyword evidence="10 11" id="KW-0624">Polysaccharide degradation</keyword>